<dbReference type="EMBL" id="JABBVZ010000238">
    <property type="protein sequence ID" value="NMP25108.1"/>
    <property type="molecule type" value="Genomic_DNA"/>
</dbReference>
<dbReference type="Pfam" id="PF02583">
    <property type="entry name" value="Trns_repr_metal"/>
    <property type="match status" value="1"/>
</dbReference>
<dbReference type="GO" id="GO:0045892">
    <property type="term" value="P:negative regulation of DNA-templated transcription"/>
    <property type="evidence" value="ECO:0007669"/>
    <property type="project" value="UniProtKB-ARBA"/>
</dbReference>
<dbReference type="Gene3D" id="1.20.58.1000">
    <property type="entry name" value="Metal-sensitive repressor, helix protomer"/>
    <property type="match status" value="1"/>
</dbReference>
<dbReference type="GO" id="GO:0003677">
    <property type="term" value="F:DNA binding"/>
    <property type="evidence" value="ECO:0007669"/>
    <property type="project" value="InterPro"/>
</dbReference>
<name>A0A7Y0L8S5_9FIRM</name>
<dbReference type="Proteomes" id="UP000533476">
    <property type="component" value="Unassembled WGS sequence"/>
</dbReference>
<dbReference type="AlphaFoldDB" id="A0A7Y0L8S5"/>
<reference evidence="1 2" key="1">
    <citation type="submission" date="2020-04" db="EMBL/GenBank/DDBJ databases">
        <authorList>
            <person name="Zhang R."/>
            <person name="Schippers A."/>
        </authorList>
    </citation>
    <scope>NUCLEOTIDE SEQUENCE [LARGE SCALE GENOMIC DNA]</scope>
    <source>
        <strain evidence="1 2">DSM 109850</strain>
    </source>
</reference>
<gene>
    <name evidence="1" type="ORF">HIJ39_22690</name>
</gene>
<dbReference type="GO" id="GO:0046872">
    <property type="term" value="F:metal ion binding"/>
    <property type="evidence" value="ECO:0007669"/>
    <property type="project" value="InterPro"/>
</dbReference>
<keyword evidence="2" id="KW-1185">Reference proteome</keyword>
<evidence type="ECO:0000313" key="1">
    <source>
        <dbReference type="EMBL" id="NMP25108.1"/>
    </source>
</evidence>
<sequence>MSRTHNRQPMVHRMARIEGHVRAVREMLVSDRDCPEILIQLAAIRAALDGVARLVFEDHMDSCIVDAVETGNAEAKIAEIKTAFARYFI</sequence>
<dbReference type="PANTHER" id="PTHR33677:SF3">
    <property type="entry name" value="COPPER-SENSING TRANSCRIPTIONAL REPRESSOR RICR"/>
    <property type="match status" value="1"/>
</dbReference>
<organism evidence="1 2">
    <name type="scientific">Sulfobacillus harzensis</name>
    <dbReference type="NCBI Taxonomy" id="2729629"/>
    <lineage>
        <taxon>Bacteria</taxon>
        <taxon>Bacillati</taxon>
        <taxon>Bacillota</taxon>
        <taxon>Clostridia</taxon>
        <taxon>Eubacteriales</taxon>
        <taxon>Clostridiales Family XVII. Incertae Sedis</taxon>
        <taxon>Sulfobacillus</taxon>
    </lineage>
</organism>
<accession>A0A7Y0L8S5</accession>
<dbReference type="InterPro" id="IPR038390">
    <property type="entry name" value="Metal_Tscrpt_repr_sf"/>
</dbReference>
<dbReference type="PANTHER" id="PTHR33677">
    <property type="entry name" value="TRANSCRIPTIONAL REPRESSOR FRMR-RELATED"/>
    <property type="match status" value="1"/>
</dbReference>
<dbReference type="RefSeq" id="WP_169103304.1">
    <property type="nucleotide sequence ID" value="NZ_JABBVZ010000238.1"/>
</dbReference>
<protein>
    <submittedName>
        <fullName evidence="1">Metal-sensing transcriptional repressor</fullName>
    </submittedName>
</protein>
<proteinExistence type="predicted"/>
<dbReference type="InterPro" id="IPR003735">
    <property type="entry name" value="Metal_Tscrpt_repr"/>
</dbReference>
<evidence type="ECO:0000313" key="2">
    <source>
        <dbReference type="Proteomes" id="UP000533476"/>
    </source>
</evidence>
<comment type="caution">
    <text evidence="1">The sequence shown here is derived from an EMBL/GenBank/DDBJ whole genome shotgun (WGS) entry which is preliminary data.</text>
</comment>